<dbReference type="AlphaFoldDB" id="A0A0H5R591"/>
<dbReference type="EMBL" id="HACM01008856">
    <property type="protein sequence ID" value="CRZ09298.1"/>
    <property type="molecule type" value="Transcribed_RNA"/>
</dbReference>
<protein>
    <submittedName>
        <fullName evidence="1">Uncharacterized protein</fullName>
    </submittedName>
</protein>
<evidence type="ECO:0000313" key="1">
    <source>
        <dbReference type="EMBL" id="CRZ09298.1"/>
    </source>
</evidence>
<sequence length="118" mass="13317">MVYIWDMCDTLRQPIDIIVDHHIPMAINRVAIQATVLGITTGTIMYLSLRASINAAYCVPIRRKSDNQYCPPVNNINDVYNDRRSVKDILLDKAVLTWNRSVINTHGAIKSLIFGTST</sequence>
<proteinExistence type="predicted"/>
<name>A0A0H5R591_9EUKA</name>
<accession>A0A0H5R591</accession>
<reference evidence="1" key="1">
    <citation type="submission" date="2015-04" db="EMBL/GenBank/DDBJ databases">
        <title>The genome sequence of the plant pathogenic Rhizarian Plasmodiophora brassicae reveals insights in its biotrophic life cycle and the origin of chitin synthesis.</title>
        <authorList>
            <person name="Schwelm A."/>
            <person name="Fogelqvist J."/>
            <person name="Knaust A."/>
            <person name="Julke S."/>
            <person name="Lilja T."/>
            <person name="Dhandapani V."/>
            <person name="Bonilla-Rosso G."/>
            <person name="Karlsson M."/>
            <person name="Shevchenko A."/>
            <person name="Choi S.R."/>
            <person name="Kim H.G."/>
            <person name="Park J.Y."/>
            <person name="Lim Y.P."/>
            <person name="Ludwig-Muller J."/>
            <person name="Dixelius C."/>
        </authorList>
    </citation>
    <scope>NUCLEOTIDE SEQUENCE</scope>
    <source>
        <tissue evidence="1">Potato root galls</tissue>
    </source>
</reference>
<organism evidence="1">
    <name type="scientific">Spongospora subterranea</name>
    <dbReference type="NCBI Taxonomy" id="70186"/>
    <lineage>
        <taxon>Eukaryota</taxon>
        <taxon>Sar</taxon>
        <taxon>Rhizaria</taxon>
        <taxon>Endomyxa</taxon>
        <taxon>Phytomyxea</taxon>
        <taxon>Plasmodiophorida</taxon>
        <taxon>Plasmodiophoridae</taxon>
        <taxon>Spongospora</taxon>
    </lineage>
</organism>